<gene>
    <name evidence="2" type="ORF">CYLTODRAFT_443262</name>
</gene>
<keyword evidence="3" id="KW-1185">Reference proteome</keyword>
<feature type="region of interest" description="Disordered" evidence="1">
    <location>
        <begin position="1"/>
        <end position="34"/>
    </location>
</feature>
<accession>A0A0D7BEH0</accession>
<evidence type="ECO:0000256" key="1">
    <source>
        <dbReference type="SAM" id="MobiDB-lite"/>
    </source>
</evidence>
<dbReference type="InterPro" id="IPR036910">
    <property type="entry name" value="HMG_box_dom_sf"/>
</dbReference>
<dbReference type="EMBL" id="KN880500">
    <property type="protein sequence ID" value="KIY68534.1"/>
    <property type="molecule type" value="Genomic_DNA"/>
</dbReference>
<feature type="compositionally biased region" description="Basic and acidic residues" evidence="1">
    <location>
        <begin position="21"/>
        <end position="32"/>
    </location>
</feature>
<organism evidence="2 3">
    <name type="scientific">Cylindrobasidium torrendii FP15055 ss-10</name>
    <dbReference type="NCBI Taxonomy" id="1314674"/>
    <lineage>
        <taxon>Eukaryota</taxon>
        <taxon>Fungi</taxon>
        <taxon>Dikarya</taxon>
        <taxon>Basidiomycota</taxon>
        <taxon>Agaricomycotina</taxon>
        <taxon>Agaricomycetes</taxon>
        <taxon>Agaricomycetidae</taxon>
        <taxon>Agaricales</taxon>
        <taxon>Marasmiineae</taxon>
        <taxon>Physalacriaceae</taxon>
        <taxon>Cylindrobasidium</taxon>
    </lineage>
</organism>
<dbReference type="Proteomes" id="UP000054007">
    <property type="component" value="Unassembled WGS sequence"/>
</dbReference>
<name>A0A0D7BEH0_9AGAR</name>
<evidence type="ECO:0008006" key="4">
    <source>
        <dbReference type="Google" id="ProtNLM"/>
    </source>
</evidence>
<feature type="compositionally biased region" description="Low complexity" evidence="1">
    <location>
        <begin position="1"/>
        <end position="19"/>
    </location>
</feature>
<evidence type="ECO:0000313" key="3">
    <source>
        <dbReference type="Proteomes" id="UP000054007"/>
    </source>
</evidence>
<feature type="region of interest" description="Disordered" evidence="1">
    <location>
        <begin position="67"/>
        <end position="113"/>
    </location>
</feature>
<dbReference type="OrthoDB" id="667577at2759"/>
<feature type="compositionally biased region" description="Low complexity" evidence="1">
    <location>
        <begin position="91"/>
        <end position="113"/>
    </location>
</feature>
<reference evidence="2 3" key="1">
    <citation type="journal article" date="2015" name="Fungal Genet. Biol.">
        <title>Evolution of novel wood decay mechanisms in Agaricales revealed by the genome sequences of Fistulina hepatica and Cylindrobasidium torrendii.</title>
        <authorList>
            <person name="Floudas D."/>
            <person name="Held B.W."/>
            <person name="Riley R."/>
            <person name="Nagy L.G."/>
            <person name="Koehler G."/>
            <person name="Ransdell A.S."/>
            <person name="Younus H."/>
            <person name="Chow J."/>
            <person name="Chiniquy J."/>
            <person name="Lipzen A."/>
            <person name="Tritt A."/>
            <person name="Sun H."/>
            <person name="Haridas S."/>
            <person name="LaButti K."/>
            <person name="Ohm R.A."/>
            <person name="Kues U."/>
            <person name="Blanchette R.A."/>
            <person name="Grigoriev I.V."/>
            <person name="Minto R.E."/>
            <person name="Hibbett D.S."/>
        </authorList>
    </citation>
    <scope>NUCLEOTIDE SEQUENCE [LARGE SCALE GENOMIC DNA]</scope>
    <source>
        <strain evidence="2 3">FP15055 ss-10</strain>
    </source>
</reference>
<evidence type="ECO:0000313" key="2">
    <source>
        <dbReference type="EMBL" id="KIY68534.1"/>
    </source>
</evidence>
<dbReference type="SUPFAM" id="SSF47095">
    <property type="entry name" value="HMG-box"/>
    <property type="match status" value="1"/>
</dbReference>
<dbReference type="AlphaFoldDB" id="A0A0D7BEH0"/>
<protein>
    <recommendedName>
        <fullName evidence="4">HMG box domain-containing protein</fullName>
    </recommendedName>
</protein>
<sequence length="113" mass="12038">MPKAAPAKSVAKSASKSSKGFQKEDKPKEKRAPSAWNVYYTEHLPAWKANPANADKKIHAAMAEIAGLWRNDPANPKRGQAPRKRAKKSADGPPVDASSSAPSSSQSIADSDD</sequence>
<proteinExistence type="predicted"/>